<dbReference type="GO" id="GO:0030904">
    <property type="term" value="C:retromer complex"/>
    <property type="evidence" value="ECO:0007669"/>
    <property type="project" value="TreeGrafter"/>
</dbReference>
<dbReference type="SUPFAM" id="SSF64268">
    <property type="entry name" value="PX domain"/>
    <property type="match status" value="1"/>
</dbReference>
<evidence type="ECO:0000313" key="14">
    <source>
        <dbReference type="EMBL" id="KHN70514.1"/>
    </source>
</evidence>
<dbReference type="GeneID" id="26261012"/>
<evidence type="ECO:0000256" key="5">
    <source>
        <dbReference type="ARBA" id="ARBA00020436"/>
    </source>
</evidence>
<dbReference type="OrthoDB" id="2189967at2759"/>
<keyword evidence="8" id="KW-0653">Protein transport</keyword>
<evidence type="ECO:0000256" key="6">
    <source>
        <dbReference type="ARBA" id="ARBA00022448"/>
    </source>
</evidence>
<dbReference type="AlphaFoldDB" id="A0A0B2UMJ3"/>
<evidence type="ECO:0000256" key="10">
    <source>
        <dbReference type="ARBA" id="ARBA00023121"/>
    </source>
</evidence>
<evidence type="ECO:0000256" key="9">
    <source>
        <dbReference type="ARBA" id="ARBA00023034"/>
    </source>
</evidence>
<dbReference type="GO" id="GO:0032456">
    <property type="term" value="P:endocytic recycling"/>
    <property type="evidence" value="ECO:0007669"/>
    <property type="project" value="TreeGrafter"/>
</dbReference>
<name>A0A0B2UMJ3_9MICR</name>
<evidence type="ECO:0000256" key="3">
    <source>
        <dbReference type="ARBA" id="ARBA00004496"/>
    </source>
</evidence>
<dbReference type="PROSITE" id="PS50195">
    <property type="entry name" value="PX"/>
    <property type="match status" value="1"/>
</dbReference>
<keyword evidence="15" id="KW-1185">Reference proteome</keyword>
<dbReference type="InterPro" id="IPR051074">
    <property type="entry name" value="Sorting_Nexin"/>
</dbReference>
<dbReference type="Pfam" id="PF00787">
    <property type="entry name" value="PX"/>
    <property type="match status" value="1"/>
</dbReference>
<protein>
    <recommendedName>
        <fullName evidence="5">Sorting nexin-3</fullName>
    </recommendedName>
</protein>
<gene>
    <name evidence="14" type="ORF">M896_011690</name>
</gene>
<keyword evidence="7" id="KW-0963">Cytoplasm</keyword>
<dbReference type="PANTHER" id="PTHR45963">
    <property type="entry name" value="RE52028P"/>
    <property type="match status" value="1"/>
</dbReference>
<evidence type="ECO:0000259" key="13">
    <source>
        <dbReference type="PROSITE" id="PS50195"/>
    </source>
</evidence>
<dbReference type="GO" id="GO:0000139">
    <property type="term" value="C:Golgi membrane"/>
    <property type="evidence" value="ECO:0007669"/>
    <property type="project" value="UniProtKB-SubCell"/>
</dbReference>
<evidence type="ECO:0000256" key="4">
    <source>
        <dbReference type="ARBA" id="ARBA00010883"/>
    </source>
</evidence>
<sequence>MDENVLEISIAGSRTIRDRYTEYEIMCITNSKAFGKCYTKVYRRYSDFLRLHCRLRCLVEILPEFPKKKWKKLCRNVVEERMKMLAIYMKFICDYVLHKEDNAEKIEQDVASFMKDKGTETFKHNTLNHSN</sequence>
<accession>A0A0B2UMJ3</accession>
<keyword evidence="6" id="KW-0813">Transport</keyword>
<reference evidence="14 15" key="1">
    <citation type="journal article" date="2014" name="MBio">
        <title>The Ordospora colligata genome; evolution of extreme reduction in microsporidia and host-to-parasite horizontal gene transfer.</title>
        <authorList>
            <person name="Pombert J.-F."/>
            <person name="Haag K.L."/>
            <person name="Beidas S."/>
            <person name="Ebert D."/>
            <person name="Keeling P.J."/>
        </authorList>
    </citation>
    <scope>NUCLEOTIDE SEQUENCE [LARGE SCALE GENOMIC DNA]</scope>
    <source>
        <strain evidence="14 15">OC4</strain>
    </source>
</reference>
<dbReference type="PANTHER" id="PTHR45963:SF2">
    <property type="entry name" value="RE52028P"/>
    <property type="match status" value="1"/>
</dbReference>
<dbReference type="CDD" id="cd06093">
    <property type="entry name" value="PX_domain"/>
    <property type="match status" value="1"/>
</dbReference>
<dbReference type="Gene3D" id="3.30.1520.10">
    <property type="entry name" value="Phox-like domain"/>
    <property type="match status" value="1"/>
</dbReference>
<keyword evidence="11" id="KW-0472">Membrane</keyword>
<keyword evidence="10" id="KW-0446">Lipid-binding</keyword>
<evidence type="ECO:0000256" key="1">
    <source>
        <dbReference type="ARBA" id="ARBA00004179"/>
    </source>
</evidence>
<dbReference type="GO" id="GO:0031901">
    <property type="term" value="C:early endosome membrane"/>
    <property type="evidence" value="ECO:0007669"/>
    <property type="project" value="TreeGrafter"/>
</dbReference>
<comment type="subcellular location">
    <subcellularLocation>
        <location evidence="3">Cytoplasm</location>
    </subcellularLocation>
    <subcellularLocation>
        <location evidence="2">Golgi apparatus membrane</location>
        <topology evidence="2">Peripheral membrane protein</topology>
        <orientation evidence="2">Cytoplasmic side</orientation>
    </subcellularLocation>
    <subcellularLocation>
        <location evidence="1">Prevacuolar compartment membrane</location>
        <topology evidence="1">Peripheral membrane protein</topology>
        <orientation evidence="1">Cytoplasmic side</orientation>
    </subcellularLocation>
</comment>
<dbReference type="InterPro" id="IPR001683">
    <property type="entry name" value="PX_dom"/>
</dbReference>
<dbReference type="GO" id="GO:0034499">
    <property type="term" value="P:late endosome to Golgi transport"/>
    <property type="evidence" value="ECO:0007669"/>
    <property type="project" value="TreeGrafter"/>
</dbReference>
<feature type="domain" description="PX" evidence="13">
    <location>
        <begin position="1"/>
        <end position="131"/>
    </location>
</feature>
<evidence type="ECO:0000256" key="2">
    <source>
        <dbReference type="ARBA" id="ARBA00004255"/>
    </source>
</evidence>
<dbReference type="Proteomes" id="UP000031056">
    <property type="component" value="Unassembled WGS sequence"/>
</dbReference>
<dbReference type="SMART" id="SM00312">
    <property type="entry name" value="PX"/>
    <property type="match status" value="1"/>
</dbReference>
<evidence type="ECO:0000256" key="7">
    <source>
        <dbReference type="ARBA" id="ARBA00022490"/>
    </source>
</evidence>
<evidence type="ECO:0000313" key="15">
    <source>
        <dbReference type="Proteomes" id="UP000031056"/>
    </source>
</evidence>
<comment type="similarity">
    <text evidence="4">Belongs to the sorting nexin family.</text>
</comment>
<dbReference type="InterPro" id="IPR036871">
    <property type="entry name" value="PX_dom_sf"/>
</dbReference>
<dbReference type="FunCoup" id="A0A0B2UMJ3">
    <property type="interactions" value="55"/>
</dbReference>
<comment type="function">
    <text evidence="12">Required for retention of late Golgi membrane proteins. Component of the retrieval machinery that functions by direct interaction with the cytosolic tails of certain TGN membrane proteins during the sorting/budding process at the prevacuolar compartment. Binds phosphatidylinositol 3-phosphate (PtdIns(P3)).</text>
</comment>
<dbReference type="EMBL" id="JOKQ01000001">
    <property type="protein sequence ID" value="KHN70514.1"/>
    <property type="molecule type" value="Genomic_DNA"/>
</dbReference>
<proteinExistence type="inferred from homology"/>
<dbReference type="RefSeq" id="XP_014564556.1">
    <property type="nucleotide sequence ID" value="XM_014709070.1"/>
</dbReference>
<organism evidence="14 15">
    <name type="scientific">Ordospora colligata OC4</name>
    <dbReference type="NCBI Taxonomy" id="1354746"/>
    <lineage>
        <taxon>Eukaryota</taxon>
        <taxon>Fungi</taxon>
        <taxon>Fungi incertae sedis</taxon>
        <taxon>Microsporidia</taxon>
        <taxon>Ordosporidae</taxon>
        <taxon>Ordospora</taxon>
    </lineage>
</organism>
<comment type="caution">
    <text evidence="14">The sequence shown here is derived from an EMBL/GenBank/DDBJ whole genome shotgun (WGS) entry which is preliminary data.</text>
</comment>
<dbReference type="HOGENOM" id="CLU_163495_0_0_1"/>
<evidence type="ECO:0000256" key="11">
    <source>
        <dbReference type="ARBA" id="ARBA00023136"/>
    </source>
</evidence>
<dbReference type="InParanoid" id="A0A0B2UMJ3"/>
<evidence type="ECO:0000256" key="12">
    <source>
        <dbReference type="ARBA" id="ARBA00025533"/>
    </source>
</evidence>
<dbReference type="VEuPathDB" id="MicrosporidiaDB:M896_011690"/>
<evidence type="ECO:0000256" key="8">
    <source>
        <dbReference type="ARBA" id="ARBA00022927"/>
    </source>
</evidence>
<keyword evidence="9" id="KW-0333">Golgi apparatus</keyword>
<dbReference type="GO" id="GO:0015031">
    <property type="term" value="P:protein transport"/>
    <property type="evidence" value="ECO:0007669"/>
    <property type="project" value="UniProtKB-KW"/>
</dbReference>
<dbReference type="GO" id="GO:0032266">
    <property type="term" value="F:phosphatidylinositol-3-phosphate binding"/>
    <property type="evidence" value="ECO:0007669"/>
    <property type="project" value="TreeGrafter"/>
</dbReference>